<organism evidence="3 4">
    <name type="scientific">Guyanagaster necrorhizus</name>
    <dbReference type="NCBI Taxonomy" id="856835"/>
    <lineage>
        <taxon>Eukaryota</taxon>
        <taxon>Fungi</taxon>
        <taxon>Dikarya</taxon>
        <taxon>Basidiomycota</taxon>
        <taxon>Agaricomycotina</taxon>
        <taxon>Agaricomycetes</taxon>
        <taxon>Agaricomycetidae</taxon>
        <taxon>Agaricales</taxon>
        <taxon>Marasmiineae</taxon>
        <taxon>Physalacriaceae</taxon>
        <taxon>Guyanagaster</taxon>
    </lineage>
</organism>
<evidence type="ECO:0000313" key="4">
    <source>
        <dbReference type="Proteomes" id="UP000812287"/>
    </source>
</evidence>
<dbReference type="Proteomes" id="UP000812287">
    <property type="component" value="Unassembled WGS sequence"/>
</dbReference>
<reference evidence="3" key="1">
    <citation type="submission" date="2020-11" db="EMBL/GenBank/DDBJ databases">
        <title>Adaptations for nitrogen fixation in a non-lichenized fungal sporocarp promotes dispersal by wood-feeding termites.</title>
        <authorList>
            <consortium name="DOE Joint Genome Institute"/>
            <person name="Koch R.A."/>
            <person name="Yoon G."/>
            <person name="Arayal U."/>
            <person name="Lail K."/>
            <person name="Amirebrahimi M."/>
            <person name="Labutti K."/>
            <person name="Lipzen A."/>
            <person name="Riley R."/>
            <person name="Barry K."/>
            <person name="Henrissat B."/>
            <person name="Grigoriev I.V."/>
            <person name="Herr J.R."/>
            <person name="Aime M.C."/>
        </authorList>
    </citation>
    <scope>NUCLEOTIDE SEQUENCE</scope>
    <source>
        <strain evidence="3">MCA 3950</strain>
    </source>
</reference>
<evidence type="ECO:0000256" key="2">
    <source>
        <dbReference type="SAM" id="MobiDB-lite"/>
    </source>
</evidence>
<dbReference type="InterPro" id="IPR027417">
    <property type="entry name" value="P-loop_NTPase"/>
</dbReference>
<sequence length="241" mass="27598">MRQKLLFLVQPFPPISARKLTEVAYRGRLQGRKLPALVYVTPEISKRDRPLSVILSTLNDSQKLARFVIDEAHCLPGWGKDFRKYQDKQTMIMEIKQDQKSPQLKTSKQAAAKRPESLRQEHQANELESEDDLCADDPLEEDTSLVEDPAEIVIELSDQKAKTDTQAMQDAGLRVENDILNDKTIQMLSPVCPSDYQAFWSACKGFHHSRYARQIFICENEMGIVWQAILEHMTLVVQCIP</sequence>
<dbReference type="AlphaFoldDB" id="A0A9P7W7W5"/>
<name>A0A9P7W7W5_9AGAR</name>
<feature type="compositionally biased region" description="Basic and acidic residues" evidence="2">
    <location>
        <begin position="113"/>
        <end position="125"/>
    </location>
</feature>
<keyword evidence="1" id="KW-0378">Hydrolase</keyword>
<protein>
    <recommendedName>
        <fullName evidence="5">Helicase ATP-binding domain-containing protein</fullName>
    </recommendedName>
</protein>
<dbReference type="OrthoDB" id="2499463at2759"/>
<gene>
    <name evidence="3" type="ORF">BT62DRAFT_989955</name>
</gene>
<dbReference type="EMBL" id="MU250523">
    <property type="protein sequence ID" value="KAG7452951.1"/>
    <property type="molecule type" value="Genomic_DNA"/>
</dbReference>
<evidence type="ECO:0008006" key="5">
    <source>
        <dbReference type="Google" id="ProtNLM"/>
    </source>
</evidence>
<feature type="compositionally biased region" description="Polar residues" evidence="2">
    <location>
        <begin position="100"/>
        <end position="109"/>
    </location>
</feature>
<comment type="caution">
    <text evidence="3">The sequence shown here is derived from an EMBL/GenBank/DDBJ whole genome shotgun (WGS) entry which is preliminary data.</text>
</comment>
<dbReference type="GeneID" id="66112487"/>
<keyword evidence="4" id="KW-1185">Reference proteome</keyword>
<dbReference type="PROSITE" id="PS00690">
    <property type="entry name" value="DEAH_ATP_HELICASE"/>
    <property type="match status" value="1"/>
</dbReference>
<proteinExistence type="predicted"/>
<accession>A0A9P7W7W5</accession>
<feature type="region of interest" description="Disordered" evidence="2">
    <location>
        <begin position="96"/>
        <end position="134"/>
    </location>
</feature>
<dbReference type="Gene3D" id="3.40.50.300">
    <property type="entry name" value="P-loop containing nucleotide triphosphate hydrolases"/>
    <property type="match status" value="1"/>
</dbReference>
<evidence type="ECO:0000256" key="1">
    <source>
        <dbReference type="ARBA" id="ARBA00022801"/>
    </source>
</evidence>
<dbReference type="GO" id="GO:0016787">
    <property type="term" value="F:hydrolase activity"/>
    <property type="evidence" value="ECO:0007669"/>
    <property type="project" value="UniProtKB-KW"/>
</dbReference>
<evidence type="ECO:0000313" key="3">
    <source>
        <dbReference type="EMBL" id="KAG7452951.1"/>
    </source>
</evidence>
<dbReference type="RefSeq" id="XP_043046451.1">
    <property type="nucleotide sequence ID" value="XM_043190190.1"/>
</dbReference>
<dbReference type="InterPro" id="IPR002464">
    <property type="entry name" value="DNA/RNA_helicase_DEAH_CS"/>
</dbReference>